<proteinExistence type="predicted"/>
<feature type="region of interest" description="Disordered" evidence="1">
    <location>
        <begin position="56"/>
        <end position="80"/>
    </location>
</feature>
<dbReference type="AlphaFoldDB" id="A0AAV7RRF3"/>
<evidence type="ECO:0000313" key="2">
    <source>
        <dbReference type="EMBL" id="KAJ1153440.1"/>
    </source>
</evidence>
<protein>
    <submittedName>
        <fullName evidence="2">Uncharacterized protein</fullName>
    </submittedName>
</protein>
<evidence type="ECO:0000256" key="1">
    <source>
        <dbReference type="SAM" id="MobiDB-lite"/>
    </source>
</evidence>
<accession>A0AAV7RRF3</accession>
<name>A0AAV7RRF3_PLEWA</name>
<organism evidence="2 3">
    <name type="scientific">Pleurodeles waltl</name>
    <name type="common">Iberian ribbed newt</name>
    <dbReference type="NCBI Taxonomy" id="8319"/>
    <lineage>
        <taxon>Eukaryota</taxon>
        <taxon>Metazoa</taxon>
        <taxon>Chordata</taxon>
        <taxon>Craniata</taxon>
        <taxon>Vertebrata</taxon>
        <taxon>Euteleostomi</taxon>
        <taxon>Amphibia</taxon>
        <taxon>Batrachia</taxon>
        <taxon>Caudata</taxon>
        <taxon>Salamandroidea</taxon>
        <taxon>Salamandridae</taxon>
        <taxon>Pleurodelinae</taxon>
        <taxon>Pleurodeles</taxon>
    </lineage>
</organism>
<reference evidence="2" key="1">
    <citation type="journal article" date="2022" name="bioRxiv">
        <title>Sequencing and chromosome-scale assembly of the giantPleurodeles waltlgenome.</title>
        <authorList>
            <person name="Brown T."/>
            <person name="Elewa A."/>
            <person name="Iarovenko S."/>
            <person name="Subramanian E."/>
            <person name="Araus A.J."/>
            <person name="Petzold A."/>
            <person name="Susuki M."/>
            <person name="Suzuki K.-i.T."/>
            <person name="Hayashi T."/>
            <person name="Toyoda A."/>
            <person name="Oliveira C."/>
            <person name="Osipova E."/>
            <person name="Leigh N.D."/>
            <person name="Simon A."/>
            <person name="Yun M.H."/>
        </authorList>
    </citation>
    <scope>NUCLEOTIDE SEQUENCE</scope>
    <source>
        <strain evidence="2">20211129_DDA</strain>
        <tissue evidence="2">Liver</tissue>
    </source>
</reference>
<evidence type="ECO:0000313" key="3">
    <source>
        <dbReference type="Proteomes" id="UP001066276"/>
    </source>
</evidence>
<dbReference type="Proteomes" id="UP001066276">
    <property type="component" value="Chromosome 5"/>
</dbReference>
<sequence>MGPWHLEAQFALRGPATWASSMVRGKAVQESQQLHMDHFAGELSWRNLGARTCPLRRARNEEPSRSQHRASGHLGMLPGD</sequence>
<gene>
    <name evidence="2" type="ORF">NDU88_006199</name>
</gene>
<dbReference type="EMBL" id="JANPWB010000009">
    <property type="protein sequence ID" value="KAJ1153440.1"/>
    <property type="molecule type" value="Genomic_DNA"/>
</dbReference>
<keyword evidence="3" id="KW-1185">Reference proteome</keyword>
<comment type="caution">
    <text evidence="2">The sequence shown here is derived from an EMBL/GenBank/DDBJ whole genome shotgun (WGS) entry which is preliminary data.</text>
</comment>